<dbReference type="OrthoDB" id="2151789at2759"/>
<evidence type="ECO:0000313" key="7">
    <source>
        <dbReference type="EMBL" id="KAF2400505.1"/>
    </source>
</evidence>
<keyword evidence="2" id="KW-0285">Flavoprotein</keyword>
<evidence type="ECO:0000256" key="1">
    <source>
        <dbReference type="ARBA" id="ARBA00005466"/>
    </source>
</evidence>
<dbReference type="PANTHER" id="PTHR42973">
    <property type="entry name" value="BINDING OXIDOREDUCTASE, PUTATIVE (AFU_ORTHOLOGUE AFUA_1G17690)-RELATED"/>
    <property type="match status" value="1"/>
</dbReference>
<evidence type="ECO:0000256" key="3">
    <source>
        <dbReference type="ARBA" id="ARBA00022827"/>
    </source>
</evidence>
<dbReference type="GO" id="GO:0071949">
    <property type="term" value="F:FAD binding"/>
    <property type="evidence" value="ECO:0007669"/>
    <property type="project" value="InterPro"/>
</dbReference>
<evidence type="ECO:0000256" key="4">
    <source>
        <dbReference type="ARBA" id="ARBA00023002"/>
    </source>
</evidence>
<evidence type="ECO:0000256" key="2">
    <source>
        <dbReference type="ARBA" id="ARBA00022630"/>
    </source>
</evidence>
<evidence type="ECO:0000256" key="5">
    <source>
        <dbReference type="SAM" id="SignalP"/>
    </source>
</evidence>
<dbReference type="InterPro" id="IPR016169">
    <property type="entry name" value="FAD-bd_PCMH_sub2"/>
</dbReference>
<accession>A0A6G1HXP1</accession>
<feature type="signal peptide" evidence="5">
    <location>
        <begin position="1"/>
        <end position="16"/>
    </location>
</feature>
<dbReference type="Gene3D" id="3.30.465.10">
    <property type="match status" value="1"/>
</dbReference>
<dbReference type="PROSITE" id="PS51387">
    <property type="entry name" value="FAD_PCMH"/>
    <property type="match status" value="1"/>
</dbReference>
<feature type="domain" description="FAD-binding PCMH-type" evidence="6">
    <location>
        <begin position="64"/>
        <end position="241"/>
    </location>
</feature>
<dbReference type="InterPro" id="IPR006094">
    <property type="entry name" value="Oxid_FAD_bind_N"/>
</dbReference>
<evidence type="ECO:0000259" key="6">
    <source>
        <dbReference type="PROSITE" id="PS51387"/>
    </source>
</evidence>
<sequence length="563" mass="59938">MHLIKLCVAAAALVAAVPAGTQERGPNSCCSALSTILPGKVITEASNDTAYTAMGKTYASSRAGDLQPGCFVLPENAQDVAAAVGLLGQDRWTRVDECKFAVRAGGHTPWPGANNIERGVTIDLSKLKEVTPSPDRSWLAVGAGNRWLEVYSKIEPLGLAVSGGRWGNVGVGGLLTGGGLSFFQGREGPACDGVLRHEVILANGTIIYADRTQHADLHRALKGGNNNVGIVTRFDLKLFPQGPIFGGLLMSALPKQKSLQWFEDFANSSRTDSRAMVMYGYFNALGQWFSGGLATYSEPDPNPPIFRPLLEAPVTAAALLGGFNISAFLPAWLLPAGTPAPAAGTPIQTGSNPALMPEGGFALPATMNITSYAAIAEANARSTPAGATGGLMRSLFSTFSHANSATYQDALLKLHDEWQRKLPFLAGGGLIFQPLWRGARDASAAASGGNVLGLEWEGRDIVIVLVQIGWVGQGNDDAVREWSRGFIKAAQDLAKTMGVYSPYVYANYAAEWQDVIGGYGEEARAHLERVSKLYDPKGVFQKRVPGGFKLRRTEGDWAQFEGR</sequence>
<dbReference type="Proteomes" id="UP000799640">
    <property type="component" value="Unassembled WGS sequence"/>
</dbReference>
<dbReference type="SUPFAM" id="SSF56176">
    <property type="entry name" value="FAD-binding/transporter-associated domain-like"/>
    <property type="match status" value="1"/>
</dbReference>
<feature type="chain" id="PRO_5026003930" evidence="5">
    <location>
        <begin position="17"/>
        <end position="563"/>
    </location>
</feature>
<name>A0A6G1HXP1_9PEZI</name>
<organism evidence="7 8">
    <name type="scientific">Trichodelitschia bisporula</name>
    <dbReference type="NCBI Taxonomy" id="703511"/>
    <lineage>
        <taxon>Eukaryota</taxon>
        <taxon>Fungi</taxon>
        <taxon>Dikarya</taxon>
        <taxon>Ascomycota</taxon>
        <taxon>Pezizomycotina</taxon>
        <taxon>Dothideomycetes</taxon>
        <taxon>Dothideomycetes incertae sedis</taxon>
        <taxon>Phaeotrichales</taxon>
        <taxon>Phaeotrichaceae</taxon>
        <taxon>Trichodelitschia</taxon>
    </lineage>
</organism>
<dbReference type="PANTHER" id="PTHR42973:SF53">
    <property type="entry name" value="FAD-BINDING PCMH-TYPE DOMAIN-CONTAINING PROTEIN-RELATED"/>
    <property type="match status" value="1"/>
</dbReference>
<proteinExistence type="inferred from homology"/>
<keyword evidence="3" id="KW-0274">FAD</keyword>
<protein>
    <submittedName>
        <fullName evidence="7">FAD-binding domain-containing protein</fullName>
    </submittedName>
</protein>
<dbReference type="GO" id="GO:0016491">
    <property type="term" value="F:oxidoreductase activity"/>
    <property type="evidence" value="ECO:0007669"/>
    <property type="project" value="UniProtKB-KW"/>
</dbReference>
<keyword evidence="8" id="KW-1185">Reference proteome</keyword>
<comment type="similarity">
    <text evidence="1">Belongs to the oxygen-dependent FAD-linked oxidoreductase family.</text>
</comment>
<dbReference type="AlphaFoldDB" id="A0A6G1HXP1"/>
<dbReference type="Pfam" id="PF01565">
    <property type="entry name" value="FAD_binding_4"/>
    <property type="match status" value="1"/>
</dbReference>
<reference evidence="7" key="1">
    <citation type="journal article" date="2020" name="Stud. Mycol.">
        <title>101 Dothideomycetes genomes: a test case for predicting lifestyles and emergence of pathogens.</title>
        <authorList>
            <person name="Haridas S."/>
            <person name="Albert R."/>
            <person name="Binder M."/>
            <person name="Bloem J."/>
            <person name="Labutti K."/>
            <person name="Salamov A."/>
            <person name="Andreopoulos B."/>
            <person name="Baker S."/>
            <person name="Barry K."/>
            <person name="Bills G."/>
            <person name="Bluhm B."/>
            <person name="Cannon C."/>
            <person name="Castanera R."/>
            <person name="Culley D."/>
            <person name="Daum C."/>
            <person name="Ezra D."/>
            <person name="Gonzalez J."/>
            <person name="Henrissat B."/>
            <person name="Kuo A."/>
            <person name="Liang C."/>
            <person name="Lipzen A."/>
            <person name="Lutzoni F."/>
            <person name="Magnuson J."/>
            <person name="Mondo S."/>
            <person name="Nolan M."/>
            <person name="Ohm R."/>
            <person name="Pangilinan J."/>
            <person name="Park H.-J."/>
            <person name="Ramirez L."/>
            <person name="Alfaro M."/>
            <person name="Sun H."/>
            <person name="Tritt A."/>
            <person name="Yoshinaga Y."/>
            <person name="Zwiers L.-H."/>
            <person name="Turgeon B."/>
            <person name="Goodwin S."/>
            <person name="Spatafora J."/>
            <person name="Crous P."/>
            <person name="Grigoriev I."/>
        </authorList>
    </citation>
    <scope>NUCLEOTIDE SEQUENCE</scope>
    <source>
        <strain evidence="7">CBS 262.69</strain>
    </source>
</reference>
<keyword evidence="4" id="KW-0560">Oxidoreductase</keyword>
<gene>
    <name evidence="7" type="ORF">EJ06DRAFT_556804</name>
</gene>
<dbReference type="EMBL" id="ML996695">
    <property type="protein sequence ID" value="KAF2400505.1"/>
    <property type="molecule type" value="Genomic_DNA"/>
</dbReference>
<dbReference type="InterPro" id="IPR016166">
    <property type="entry name" value="FAD-bd_PCMH"/>
</dbReference>
<evidence type="ECO:0000313" key="8">
    <source>
        <dbReference type="Proteomes" id="UP000799640"/>
    </source>
</evidence>
<dbReference type="InterPro" id="IPR036318">
    <property type="entry name" value="FAD-bd_PCMH-like_sf"/>
</dbReference>
<keyword evidence="5" id="KW-0732">Signal</keyword>
<dbReference type="InterPro" id="IPR050416">
    <property type="entry name" value="FAD-linked_Oxidoreductase"/>
</dbReference>